<feature type="compositionally biased region" description="Basic and acidic residues" evidence="1">
    <location>
        <begin position="693"/>
        <end position="703"/>
    </location>
</feature>
<dbReference type="VEuPathDB" id="CryptoDB:Cvel_29070"/>
<feature type="compositionally biased region" description="Basic residues" evidence="1">
    <location>
        <begin position="512"/>
        <end position="521"/>
    </location>
</feature>
<feature type="region of interest" description="Disordered" evidence="1">
    <location>
        <begin position="88"/>
        <end position="130"/>
    </location>
</feature>
<feature type="region of interest" description="Disordered" evidence="1">
    <location>
        <begin position="213"/>
        <end position="258"/>
    </location>
</feature>
<proteinExistence type="predicted"/>
<dbReference type="EMBL" id="CDMZ01003157">
    <property type="protein sequence ID" value="CEM45334.1"/>
    <property type="molecule type" value="Genomic_DNA"/>
</dbReference>
<gene>
    <name evidence="2" type="ORF">Cvel_29070</name>
</gene>
<evidence type="ECO:0000256" key="1">
    <source>
        <dbReference type="SAM" id="MobiDB-lite"/>
    </source>
</evidence>
<feature type="region of interest" description="Disordered" evidence="1">
    <location>
        <begin position="334"/>
        <end position="397"/>
    </location>
</feature>
<accession>A0A0G4HMA3</accession>
<feature type="region of interest" description="Disordered" evidence="1">
    <location>
        <begin position="660"/>
        <end position="733"/>
    </location>
</feature>
<reference evidence="2" key="1">
    <citation type="submission" date="2014-11" db="EMBL/GenBank/DDBJ databases">
        <authorList>
            <person name="Otto D Thomas"/>
            <person name="Naeem Raeece"/>
        </authorList>
    </citation>
    <scope>NUCLEOTIDE SEQUENCE</scope>
</reference>
<feature type="region of interest" description="Disordered" evidence="1">
    <location>
        <begin position="872"/>
        <end position="894"/>
    </location>
</feature>
<protein>
    <submittedName>
        <fullName evidence="2">Uncharacterized protein</fullName>
    </submittedName>
</protein>
<feature type="compositionally biased region" description="Low complexity" evidence="1">
    <location>
        <begin position="213"/>
        <end position="228"/>
    </location>
</feature>
<feature type="compositionally biased region" description="Basic and acidic residues" evidence="1">
    <location>
        <begin position="813"/>
        <end position="824"/>
    </location>
</feature>
<feature type="region of interest" description="Disordered" evidence="1">
    <location>
        <begin position="455"/>
        <end position="530"/>
    </location>
</feature>
<organism evidence="2">
    <name type="scientific">Chromera velia CCMP2878</name>
    <dbReference type="NCBI Taxonomy" id="1169474"/>
    <lineage>
        <taxon>Eukaryota</taxon>
        <taxon>Sar</taxon>
        <taxon>Alveolata</taxon>
        <taxon>Colpodellida</taxon>
        <taxon>Chromeraceae</taxon>
        <taxon>Chromera</taxon>
    </lineage>
</organism>
<name>A0A0G4HMA3_9ALVE</name>
<feature type="compositionally biased region" description="Low complexity" evidence="1">
    <location>
        <begin position="346"/>
        <end position="385"/>
    </location>
</feature>
<dbReference type="AlphaFoldDB" id="A0A0G4HMA3"/>
<feature type="region of interest" description="Disordered" evidence="1">
    <location>
        <begin position="764"/>
        <end position="833"/>
    </location>
</feature>
<evidence type="ECO:0000313" key="2">
    <source>
        <dbReference type="EMBL" id="CEM45334.1"/>
    </source>
</evidence>
<feature type="region of interest" description="Disordered" evidence="1">
    <location>
        <begin position="42"/>
        <end position="63"/>
    </location>
</feature>
<feature type="compositionally biased region" description="Polar residues" evidence="1">
    <location>
        <begin position="457"/>
        <end position="466"/>
    </location>
</feature>
<sequence>MRMAECRGVRSLLIEPEVCSLVTAFEPLFLLLFLAYASTDGGASTENKKATGGKKGKGGAGGRLSVVEASGRESTGGADAARRKSSLLAPGWAPGQQQQGNSLASRRKSAAPKPVDTKSEAGVSVRDPQPPSASVCFFLQPPPYLVHLLAGVSQEREEGGEEGREFASTVGKYLPVPSNPREAQSDLSTAFALGADIPEIQRRRALAAAAAAEDASASRESSPAASLEKGLEEIPPEGPKEDTQPPRQTPPPVPKLHQPLHMTWNSFLRFCQDFNLVPGLSSIEAASFIFESAECLDTYTKVPCNLPTSPKQEDSPFFFGATGALPFSASAVSMSRSPTARPPSSPTAARPPSASSVASGRSVRSVASRTSRGAASTRTGGTASPRRVREKPEPEPVSKEVHVFGLAAFCECVLRVFFRFLLFRGTETQAASPTAAKFLWALTFISSRVAALKEVQKSPNNQQKASATGTAEKEKGTKKKPPGGNGGQDPLLPPALTLEVPLDPSEKENRKGGRRSSKSKNTKSEDPEINQFLSSFPVDTDLIAPPTPAAAAAAQASSLALPTDLSTASLGVLFAPSLSLVGDRLPQQFLSSLHTQSLTVLPSTHSLASPLSPLIQHTTRPGRNRLQEYMPREVFPRLPPEKPRVYKWLMLPPALPPLEGPPIVQTGAESGLPGTSPANGKKKETLRGGGSESPRREGKRQGETVKFSHPATEPPKTSFAPSGAEPNGVSVSKLWNPDAPSTIALPPHTVSRLNAVSLALPPTPPHLIASKTDSRPSAPPSERDKSLQAKMLSLDKSSKEGSLRNPIEAALSDTERGLGPEKSLEGGSLEGPERQIYETPLDWLLRHVSPSTFAPAPVRLARLGLLAPSESATTSSSFSADEKEEPSQQRCAANSAKKKVIGGITNMQKVPQVKVETGDTLERRRLALLQICRGRRSCAIEEEIDYQLERSRRKPEDIPGRLRLRASARLLSDLRAQVPEDASMEALGKIIQSLMEAPCVCEPVIVDVMAAASSVRLHMFAPILALNALGDVPPQEGG</sequence>